<feature type="transmembrane region" description="Helical" evidence="1">
    <location>
        <begin position="729"/>
        <end position="747"/>
    </location>
</feature>
<sequence length="899" mass="101042">MCARFTTFKRINHYRKMTPLVFLFVCVVLVNSAELSNERDNVREEKLRSGLIDAFQNIKKASAKGGIDDESPLTSDLVGSMIQAPNTSRDEKSTTEDSFDLFADDDGLSFAVNSKMEDEQKQSTTEKAHNVQHIVKTTKLEKTTSKPSKDVFGKLNDSIRSAVNESRMALKRDGLNMTQFTGIESMLRVFDAEILMRQWRDLQGALTGECKKEMQMYVDGLHEKRLWALKMEDAGGRYTSMFYWGNNYWTGSAELCQVLNQQQATPAPSNKSSSSQIFSEWRQDVSMTGSGPPFRAAFYTVRVSVTSELPEIVKTRRTLHLGLCLPYSCSGEAVSALVGKAKAPLLQHTVLAVRTPFHGGYSYIEDPTFQTLLGVCCILAVVLITATVYDVRISQEIGRRKQRAANIATNTPSDLKLDLNALEDIAVANGKSIYNVNNNIPIGNSSKEQLTDTASTSTEDELKLSIWSKLLLSFSMRTNIIQIFDQSVGADTVPVVHGLRTLSMVWVIFGHTCIVVFKYADNTALRAILEKSFWFQLIISAVYSVDTFFCLGGMLVTFLYFRSNAKGKLDRLTKGRRNFASGALQFLGLLGYRFARLTAPYLFVLGVVEVTMKWFAHNAVFEPPAMDYETCPKYWWRNLLYINTLFPVEQMCMLWSWYLSDDTQFYAVSAILLILSTSHFKLSASLTGVFFVSSLVTTGYVSWSNDHIPNSEDPFTQFDKIYDKPWTRLGPYLVGMLTGWILFKTNLKIRMSRIWAWVGWLICAATFLFLIFGLYNTELSVASAAVYSALSHSLWAACVGWVIIACSTGHGGWVRPLLASPVLYPFSRVTYCAYLVHPVVLRYVAMHLTHPIHLGELLVFVLFLGLTVISYFLAFLVSVAFEAPIVMMLKLLSPQKKSH</sequence>
<accession>A0A6J2JN17</accession>
<dbReference type="KEGG" id="bman:114242670"/>
<feature type="transmembrane region" description="Helical" evidence="1">
    <location>
        <begin position="682"/>
        <end position="703"/>
    </location>
</feature>
<dbReference type="PANTHER" id="PTHR11161">
    <property type="entry name" value="O-ACYLTRANSFERASE"/>
    <property type="match status" value="1"/>
</dbReference>
<feature type="transmembrane region" description="Helical" evidence="1">
    <location>
        <begin position="754"/>
        <end position="774"/>
    </location>
</feature>
<dbReference type="Pfam" id="PF01757">
    <property type="entry name" value="Acyl_transf_3"/>
    <property type="match status" value="1"/>
</dbReference>
<dbReference type="InterPro" id="IPR002656">
    <property type="entry name" value="Acyl_transf_3_dom"/>
</dbReference>
<feature type="transmembrane region" description="Helical" evidence="1">
    <location>
        <begin position="794"/>
        <end position="814"/>
    </location>
</feature>
<keyword evidence="2" id="KW-0732">Signal</keyword>
<feature type="transmembrane region" description="Helical" evidence="1">
    <location>
        <begin position="826"/>
        <end position="845"/>
    </location>
</feature>
<dbReference type="Proteomes" id="UP000504629">
    <property type="component" value="Unplaced"/>
</dbReference>
<organism evidence="4 5">
    <name type="scientific">Bombyx mandarina</name>
    <name type="common">Wild silk moth</name>
    <name type="synonym">Wild silkworm</name>
    <dbReference type="NCBI Taxonomy" id="7092"/>
    <lineage>
        <taxon>Eukaryota</taxon>
        <taxon>Metazoa</taxon>
        <taxon>Ecdysozoa</taxon>
        <taxon>Arthropoda</taxon>
        <taxon>Hexapoda</taxon>
        <taxon>Insecta</taxon>
        <taxon>Pterygota</taxon>
        <taxon>Neoptera</taxon>
        <taxon>Endopterygota</taxon>
        <taxon>Lepidoptera</taxon>
        <taxon>Glossata</taxon>
        <taxon>Ditrysia</taxon>
        <taxon>Bombycoidea</taxon>
        <taxon>Bombycidae</taxon>
        <taxon>Bombycinae</taxon>
        <taxon>Bombyx</taxon>
    </lineage>
</organism>
<feature type="signal peptide" evidence="2">
    <location>
        <begin position="1"/>
        <end position="32"/>
    </location>
</feature>
<dbReference type="SMART" id="SM00703">
    <property type="entry name" value="NRF"/>
    <property type="match status" value="1"/>
</dbReference>
<dbReference type="GO" id="GO:0016747">
    <property type="term" value="F:acyltransferase activity, transferring groups other than amino-acyl groups"/>
    <property type="evidence" value="ECO:0007669"/>
    <property type="project" value="InterPro"/>
</dbReference>
<evidence type="ECO:0000256" key="1">
    <source>
        <dbReference type="SAM" id="Phobius"/>
    </source>
</evidence>
<dbReference type="AlphaFoldDB" id="A0A6J2JN17"/>
<keyword evidence="1" id="KW-0472">Membrane</keyword>
<keyword evidence="4" id="KW-1185">Reference proteome</keyword>
<evidence type="ECO:0000313" key="4">
    <source>
        <dbReference type="Proteomes" id="UP000504629"/>
    </source>
</evidence>
<feature type="transmembrane region" description="Helical" evidence="1">
    <location>
        <begin position="372"/>
        <end position="391"/>
    </location>
</feature>
<name>A0A6J2JN17_BOMMA</name>
<feature type="transmembrane region" description="Helical" evidence="1">
    <location>
        <begin position="502"/>
        <end position="520"/>
    </location>
</feature>
<protein>
    <submittedName>
        <fullName evidence="5">Uncharacterized protein LOC114242670</fullName>
    </submittedName>
</protein>
<evidence type="ECO:0000256" key="2">
    <source>
        <dbReference type="SAM" id="SignalP"/>
    </source>
</evidence>
<dbReference type="PANTHER" id="PTHR11161:SF72">
    <property type="entry name" value="FI21449P1"/>
    <property type="match status" value="1"/>
</dbReference>
<dbReference type="InterPro" id="IPR006621">
    <property type="entry name" value="Nose-resist-to-fluoxetine_N"/>
</dbReference>
<dbReference type="OrthoDB" id="207378at2759"/>
<feature type="transmembrane region" description="Helical" evidence="1">
    <location>
        <begin position="655"/>
        <end position="675"/>
    </location>
</feature>
<gene>
    <name evidence="5" type="primary">LOC114242670</name>
</gene>
<feature type="transmembrane region" description="Helical" evidence="1">
    <location>
        <begin position="857"/>
        <end position="881"/>
    </location>
</feature>
<reference evidence="5" key="1">
    <citation type="submission" date="2025-08" db="UniProtKB">
        <authorList>
            <consortium name="RefSeq"/>
        </authorList>
    </citation>
    <scope>IDENTIFICATION</scope>
    <source>
        <tissue evidence="5">Silk gland</tissue>
    </source>
</reference>
<feature type="chain" id="PRO_5026724538" evidence="2">
    <location>
        <begin position="33"/>
        <end position="899"/>
    </location>
</feature>
<keyword evidence="1" id="KW-1133">Transmembrane helix</keyword>
<dbReference type="RefSeq" id="XP_028029724.1">
    <property type="nucleotide sequence ID" value="XM_028173923.1"/>
</dbReference>
<evidence type="ECO:0000313" key="5">
    <source>
        <dbReference type="RefSeq" id="XP_028029724.1"/>
    </source>
</evidence>
<evidence type="ECO:0000259" key="3">
    <source>
        <dbReference type="SMART" id="SM00703"/>
    </source>
</evidence>
<proteinExistence type="predicted"/>
<feature type="transmembrane region" description="Helical" evidence="1">
    <location>
        <begin position="582"/>
        <end position="604"/>
    </location>
</feature>
<dbReference type="InterPro" id="IPR052728">
    <property type="entry name" value="O2_lipid_transport_reg"/>
</dbReference>
<dbReference type="Pfam" id="PF20146">
    <property type="entry name" value="NRF"/>
    <property type="match status" value="1"/>
</dbReference>
<feature type="domain" description="Nose resistant-to-fluoxetine protein N-terminal" evidence="3">
    <location>
        <begin position="207"/>
        <end position="357"/>
    </location>
</feature>
<dbReference type="GeneID" id="114242670"/>
<keyword evidence="1" id="KW-0812">Transmembrane</keyword>
<feature type="transmembrane region" description="Helical" evidence="1">
    <location>
        <begin position="532"/>
        <end position="561"/>
    </location>
</feature>